<dbReference type="PANTHER" id="PTHR46206:SF9">
    <property type="entry name" value="CYTOCHROME P450"/>
    <property type="match status" value="1"/>
</dbReference>
<protein>
    <recommendedName>
        <fullName evidence="10">Cytochrome P450</fullName>
    </recommendedName>
</protein>
<dbReference type="Proteomes" id="UP000226431">
    <property type="component" value="Unassembled WGS sequence"/>
</dbReference>
<evidence type="ECO:0000256" key="1">
    <source>
        <dbReference type="ARBA" id="ARBA00001971"/>
    </source>
</evidence>
<dbReference type="InterPro" id="IPR002401">
    <property type="entry name" value="Cyt_P450_E_grp-I"/>
</dbReference>
<comment type="cofactor">
    <cofactor evidence="1 6">
        <name>heme</name>
        <dbReference type="ChEBI" id="CHEBI:30413"/>
    </cofactor>
</comment>
<dbReference type="GO" id="GO:0004497">
    <property type="term" value="F:monooxygenase activity"/>
    <property type="evidence" value="ECO:0007669"/>
    <property type="project" value="InterPro"/>
</dbReference>
<dbReference type="InterPro" id="IPR001128">
    <property type="entry name" value="Cyt_P450"/>
</dbReference>
<dbReference type="Pfam" id="PF00067">
    <property type="entry name" value="p450"/>
    <property type="match status" value="2"/>
</dbReference>
<keyword evidence="7" id="KW-1133">Transmembrane helix</keyword>
<dbReference type="GO" id="GO:0005506">
    <property type="term" value="F:iron ion binding"/>
    <property type="evidence" value="ECO:0007669"/>
    <property type="project" value="InterPro"/>
</dbReference>
<dbReference type="EMBL" id="NJES01000011">
    <property type="protein sequence ID" value="PHH80666.1"/>
    <property type="molecule type" value="Genomic_DNA"/>
</dbReference>
<evidence type="ECO:0000256" key="2">
    <source>
        <dbReference type="ARBA" id="ARBA00010617"/>
    </source>
</evidence>
<reference evidence="8 9" key="1">
    <citation type="submission" date="2017-06" db="EMBL/GenBank/DDBJ databases">
        <title>Ant-infecting Ophiocordyceps genomes reveal a high diversity of potential behavioral manipulation genes and a possible major role for enterotoxins.</title>
        <authorList>
            <person name="De Bekker C."/>
            <person name="Evans H.C."/>
            <person name="Brachmann A."/>
            <person name="Hughes D.P."/>
        </authorList>
    </citation>
    <scope>NUCLEOTIDE SEQUENCE [LARGE SCALE GENOMIC DNA]</scope>
    <source>
        <strain evidence="8 9">Map16</strain>
    </source>
</reference>
<dbReference type="InterPro" id="IPR036396">
    <property type="entry name" value="Cyt_P450_sf"/>
</dbReference>
<keyword evidence="7" id="KW-0812">Transmembrane</keyword>
<dbReference type="OrthoDB" id="1844152at2759"/>
<dbReference type="AlphaFoldDB" id="A0A2C5ZKW9"/>
<dbReference type="GO" id="GO:0016705">
    <property type="term" value="F:oxidoreductase activity, acting on paired donors, with incorporation or reduction of molecular oxygen"/>
    <property type="evidence" value="ECO:0007669"/>
    <property type="project" value="InterPro"/>
</dbReference>
<dbReference type="SUPFAM" id="SSF48264">
    <property type="entry name" value="Cytochrome P450"/>
    <property type="match status" value="1"/>
</dbReference>
<feature type="transmembrane region" description="Helical" evidence="7">
    <location>
        <begin position="12"/>
        <end position="34"/>
    </location>
</feature>
<evidence type="ECO:0000313" key="8">
    <source>
        <dbReference type="EMBL" id="PHH80666.1"/>
    </source>
</evidence>
<evidence type="ECO:0000256" key="7">
    <source>
        <dbReference type="SAM" id="Phobius"/>
    </source>
</evidence>
<evidence type="ECO:0000256" key="4">
    <source>
        <dbReference type="ARBA" id="ARBA00023002"/>
    </source>
</evidence>
<comment type="caution">
    <text evidence="8">The sequence shown here is derived from an EMBL/GenBank/DDBJ whole genome shotgun (WGS) entry which is preliminary data.</text>
</comment>
<keyword evidence="3 6" id="KW-0479">Metal-binding</keyword>
<evidence type="ECO:0000313" key="9">
    <source>
        <dbReference type="Proteomes" id="UP000226431"/>
    </source>
</evidence>
<dbReference type="PRINTS" id="PR00463">
    <property type="entry name" value="EP450I"/>
</dbReference>
<keyword evidence="9" id="KW-1185">Reference proteome</keyword>
<name>A0A2C5ZKW9_9HYPO</name>
<evidence type="ECO:0000256" key="3">
    <source>
        <dbReference type="ARBA" id="ARBA00022723"/>
    </source>
</evidence>
<dbReference type="STRING" id="2004952.A0A2C5ZKW9"/>
<dbReference type="PANTHER" id="PTHR46206">
    <property type="entry name" value="CYTOCHROME P450"/>
    <property type="match status" value="1"/>
</dbReference>
<dbReference type="CDD" id="cd11041">
    <property type="entry name" value="CYP503A1-like"/>
    <property type="match status" value="1"/>
</dbReference>
<keyword evidence="7" id="KW-0472">Membrane</keyword>
<evidence type="ECO:0008006" key="10">
    <source>
        <dbReference type="Google" id="ProtNLM"/>
    </source>
</evidence>
<organism evidence="8 9">
    <name type="scientific">Ophiocordyceps camponoti-rufipedis</name>
    <dbReference type="NCBI Taxonomy" id="2004952"/>
    <lineage>
        <taxon>Eukaryota</taxon>
        <taxon>Fungi</taxon>
        <taxon>Dikarya</taxon>
        <taxon>Ascomycota</taxon>
        <taxon>Pezizomycotina</taxon>
        <taxon>Sordariomycetes</taxon>
        <taxon>Hypocreomycetidae</taxon>
        <taxon>Hypocreales</taxon>
        <taxon>Ophiocordycipitaceae</taxon>
        <taxon>Ophiocordyceps</taxon>
    </lineage>
</organism>
<evidence type="ECO:0000256" key="5">
    <source>
        <dbReference type="ARBA" id="ARBA00023004"/>
    </source>
</evidence>
<gene>
    <name evidence="8" type="ORF">CDD80_346</name>
</gene>
<sequence>MFPASKDEMLHLIASLGRVEVSLLLLVIVSLFFIGSRSSSKHGNVPVYGHVSVLEPTFILRARYFFAASNMIRASYKKLKDQPYILRCFQKDIMILPPKHLEEIRLMPQSKLHMMEAHRDSGIGRWIFMYPFFNSRLHADGLKKEIIPRNYHYVARSCDELNYGWKLDVPQPEGKSTDLTLKKRRLTKLESSEWTSMSLHKTVLKLVCRSSARVLVGRPACRDADWLRISEEYSMETFATAFSLMMLPAWTRPVVARFLPPRIRAQRLLRTAEGIIGQMIQQHAVAEEARAKGLESEEDDSLLKWMLEHGTPKECTAKDMAAHQCTLINAAVHTTVSTILNVIYDLCAYPEYISVLRQEIDGLAEELGGPGEITGVAMQPQRKAMQDVRLQDGTTIPAETTIAFAACEIQMDPEVWNDPSTFDPMRCYRLRQSSPEEKNHHRAGMVNAANLTFGWGSYACPGRHFAMAEVKLIVARLIYEFDFSLLPGQGRPKPLSMTGFAFPNSAAKLLMRRRRLDGDSRLE</sequence>
<keyword evidence="5 6" id="KW-0408">Iron</keyword>
<dbReference type="Gene3D" id="1.10.630.10">
    <property type="entry name" value="Cytochrome P450"/>
    <property type="match status" value="1"/>
</dbReference>
<feature type="binding site" description="axial binding residue" evidence="6">
    <location>
        <position position="460"/>
    </location>
    <ligand>
        <name>heme</name>
        <dbReference type="ChEBI" id="CHEBI:30413"/>
    </ligand>
    <ligandPart>
        <name>Fe</name>
        <dbReference type="ChEBI" id="CHEBI:18248"/>
    </ligandPart>
</feature>
<accession>A0A2C5ZKW9</accession>
<keyword evidence="4" id="KW-0560">Oxidoreductase</keyword>
<proteinExistence type="inferred from homology"/>
<evidence type="ECO:0000256" key="6">
    <source>
        <dbReference type="PIRSR" id="PIRSR602401-1"/>
    </source>
</evidence>
<keyword evidence="6" id="KW-0349">Heme</keyword>
<comment type="similarity">
    <text evidence="2">Belongs to the cytochrome P450 family.</text>
</comment>
<dbReference type="GO" id="GO:0020037">
    <property type="term" value="F:heme binding"/>
    <property type="evidence" value="ECO:0007669"/>
    <property type="project" value="InterPro"/>
</dbReference>